<dbReference type="PROSITE" id="PS00622">
    <property type="entry name" value="HTH_LUXR_1"/>
    <property type="match status" value="1"/>
</dbReference>
<dbReference type="InterPro" id="IPR016032">
    <property type="entry name" value="Sig_transdc_resp-reg_C-effctor"/>
</dbReference>
<evidence type="ECO:0000313" key="7">
    <source>
        <dbReference type="EMBL" id="AKA67149.1"/>
    </source>
</evidence>
<dbReference type="SUPFAM" id="SSF52172">
    <property type="entry name" value="CheY-like"/>
    <property type="match status" value="1"/>
</dbReference>
<dbReference type="KEGG" id="csq:CSCA_0024"/>
<keyword evidence="8" id="KW-1185">Reference proteome</keyword>
<organism evidence="7 8">
    <name type="scientific">Clostridium scatologenes</name>
    <dbReference type="NCBI Taxonomy" id="1548"/>
    <lineage>
        <taxon>Bacteria</taxon>
        <taxon>Bacillati</taxon>
        <taxon>Bacillota</taxon>
        <taxon>Clostridia</taxon>
        <taxon>Eubacteriales</taxon>
        <taxon>Clostridiaceae</taxon>
        <taxon>Clostridium</taxon>
    </lineage>
</organism>
<dbReference type="Pfam" id="PF00196">
    <property type="entry name" value="GerE"/>
    <property type="match status" value="1"/>
</dbReference>
<dbReference type="SUPFAM" id="SSF46894">
    <property type="entry name" value="C-terminal effector domain of the bipartite response regulators"/>
    <property type="match status" value="1"/>
</dbReference>
<dbReference type="Pfam" id="PF00072">
    <property type="entry name" value="Response_reg"/>
    <property type="match status" value="1"/>
</dbReference>
<feature type="domain" description="Response regulatory" evidence="6">
    <location>
        <begin position="2"/>
        <end position="118"/>
    </location>
</feature>
<dbReference type="PRINTS" id="PR00038">
    <property type="entry name" value="HTHLUXR"/>
</dbReference>
<proteinExistence type="predicted"/>
<comment type="function">
    <text evidence="3">May play the central regulatory role in sporulation. It may be an element of the effector pathway responsible for the activation of sporulation genes in response to nutritional stress. Spo0A may act in concert with spo0H (a sigma factor) to control the expression of some genes that are critical to the sporulation process.</text>
</comment>
<name>A0A0E3JWE8_CLOSL</name>
<dbReference type="InterPro" id="IPR011006">
    <property type="entry name" value="CheY-like_superfamily"/>
</dbReference>
<keyword evidence="2" id="KW-0238">DNA-binding</keyword>
<keyword evidence="4" id="KW-0597">Phosphoprotein</keyword>
<evidence type="ECO:0000259" key="6">
    <source>
        <dbReference type="PROSITE" id="PS50110"/>
    </source>
</evidence>
<dbReference type="EMBL" id="CP009933">
    <property type="protein sequence ID" value="AKA67149.1"/>
    <property type="molecule type" value="Genomic_DNA"/>
</dbReference>
<protein>
    <recommendedName>
        <fullName evidence="1">Stage 0 sporulation protein A homolog</fullName>
    </recommendedName>
</protein>
<dbReference type="Proteomes" id="UP000033115">
    <property type="component" value="Chromosome"/>
</dbReference>
<dbReference type="PROSITE" id="PS50043">
    <property type="entry name" value="HTH_LUXR_2"/>
    <property type="match status" value="1"/>
</dbReference>
<dbReference type="SMART" id="SM00421">
    <property type="entry name" value="HTH_LUXR"/>
    <property type="match status" value="1"/>
</dbReference>
<dbReference type="AlphaFoldDB" id="A0A0E3JWE8"/>
<dbReference type="InterPro" id="IPR000792">
    <property type="entry name" value="Tscrpt_reg_LuxR_C"/>
</dbReference>
<evidence type="ECO:0000256" key="3">
    <source>
        <dbReference type="ARBA" id="ARBA00024867"/>
    </source>
</evidence>
<evidence type="ECO:0000256" key="2">
    <source>
        <dbReference type="ARBA" id="ARBA00023125"/>
    </source>
</evidence>
<dbReference type="PANTHER" id="PTHR45566:SF2">
    <property type="entry name" value="NARL SUBFAMILY"/>
    <property type="match status" value="1"/>
</dbReference>
<accession>A0A0E3JWE8</accession>
<feature type="domain" description="HTH luxR-type" evidence="5">
    <location>
        <begin position="139"/>
        <end position="204"/>
    </location>
</feature>
<dbReference type="STRING" id="1548.CSCA_0024"/>
<dbReference type="PROSITE" id="PS50110">
    <property type="entry name" value="RESPONSE_REGULATORY"/>
    <property type="match status" value="1"/>
</dbReference>
<sequence length="213" mass="24937">MKIIIISNYALIREGIYSIMSRYNRVDIMLVTETIKQSISLIKSSKIDIVLIDLHEQNKDELFLIKQLKECGVKSKFIILDFNKDKDIFVKAIRCGVEGYILGKSDEKEIIYIIEQIYKGKKYFDSYFVDCMVRENTVEPKMVEQLTVREKEILCEIGKGMSNREISEKFCISENTVKKHNNHIFDKLNIRDRTQLALYVNKWGMIDSETNVS</sequence>
<evidence type="ECO:0000313" key="8">
    <source>
        <dbReference type="Proteomes" id="UP000033115"/>
    </source>
</evidence>
<feature type="modified residue" description="4-aspartylphosphate" evidence="4">
    <location>
        <position position="53"/>
    </location>
</feature>
<dbReference type="PANTHER" id="PTHR45566">
    <property type="entry name" value="HTH-TYPE TRANSCRIPTIONAL REGULATOR YHJB-RELATED"/>
    <property type="match status" value="1"/>
</dbReference>
<dbReference type="InterPro" id="IPR001789">
    <property type="entry name" value="Sig_transdc_resp-reg_receiver"/>
</dbReference>
<dbReference type="Gene3D" id="3.40.50.2300">
    <property type="match status" value="1"/>
</dbReference>
<evidence type="ECO:0000256" key="1">
    <source>
        <dbReference type="ARBA" id="ARBA00018672"/>
    </source>
</evidence>
<evidence type="ECO:0000259" key="5">
    <source>
        <dbReference type="PROSITE" id="PS50043"/>
    </source>
</evidence>
<dbReference type="GO" id="GO:0000160">
    <property type="term" value="P:phosphorelay signal transduction system"/>
    <property type="evidence" value="ECO:0007669"/>
    <property type="project" value="InterPro"/>
</dbReference>
<evidence type="ECO:0000256" key="4">
    <source>
        <dbReference type="PROSITE-ProRule" id="PRU00169"/>
    </source>
</evidence>
<dbReference type="RefSeq" id="WP_029162242.1">
    <property type="nucleotide sequence ID" value="NZ_CP009933.1"/>
</dbReference>
<reference evidence="7 8" key="1">
    <citation type="journal article" date="2015" name="J. Biotechnol.">
        <title>Complete genome sequence of a malodorant-producing acetogen, Clostridium scatologenes ATCC 25775(T).</title>
        <authorList>
            <person name="Zhu Z."/>
            <person name="Guo T."/>
            <person name="Zheng H."/>
            <person name="Song T."/>
            <person name="Ouyang P."/>
            <person name="Xie J."/>
        </authorList>
    </citation>
    <scope>NUCLEOTIDE SEQUENCE [LARGE SCALE GENOMIC DNA]</scope>
    <source>
        <strain evidence="7 8">ATCC 25775</strain>
    </source>
</reference>
<dbReference type="CDD" id="cd06170">
    <property type="entry name" value="LuxR_C_like"/>
    <property type="match status" value="1"/>
</dbReference>
<dbReference type="GO" id="GO:0006355">
    <property type="term" value="P:regulation of DNA-templated transcription"/>
    <property type="evidence" value="ECO:0007669"/>
    <property type="project" value="InterPro"/>
</dbReference>
<gene>
    <name evidence="7" type="ORF">CSCA_0024</name>
</gene>
<dbReference type="HOGENOM" id="CLU_000445_90_10_9"/>
<dbReference type="GO" id="GO:0003677">
    <property type="term" value="F:DNA binding"/>
    <property type="evidence" value="ECO:0007669"/>
    <property type="project" value="UniProtKB-KW"/>
</dbReference>
<dbReference type="InterPro" id="IPR051015">
    <property type="entry name" value="EvgA-like"/>
</dbReference>